<keyword evidence="3" id="KW-1185">Reference proteome</keyword>
<gene>
    <name evidence="2" type="ORF">BD410DRAFT_835860</name>
</gene>
<dbReference type="Proteomes" id="UP000294933">
    <property type="component" value="Unassembled WGS sequence"/>
</dbReference>
<sequence length="211" mass="24189">MNHIFDLCSPSHSKHNLLQEDCLAGSKKVSYRIREDWDFEGGTESAPIDIDLVLPAHRPKHMPERHRFNMFVSSETGPMRVKVCRHCLHRSFNLEVVGGVSDITIWVPSNFKGFISYSSPNKPTYSTGFANHIFRNAFINHTVPKDWMGDEITVSTSGTITFRMWDVFAKTPEVPAREVWKKMFHKGGDHRLAPAKAAAWNWDFLLEDDDD</sequence>
<organism evidence="2 3">
    <name type="scientific">Rickenella mellea</name>
    <dbReference type="NCBI Taxonomy" id="50990"/>
    <lineage>
        <taxon>Eukaryota</taxon>
        <taxon>Fungi</taxon>
        <taxon>Dikarya</taxon>
        <taxon>Basidiomycota</taxon>
        <taxon>Agaricomycotina</taxon>
        <taxon>Agaricomycetes</taxon>
        <taxon>Hymenochaetales</taxon>
        <taxon>Rickenellaceae</taxon>
        <taxon>Rickenella</taxon>
    </lineage>
</organism>
<protein>
    <recommendedName>
        <fullName evidence="1">DUF7330 domain-containing protein</fullName>
    </recommendedName>
</protein>
<dbReference type="AlphaFoldDB" id="A0A4Y7QL46"/>
<dbReference type="VEuPathDB" id="FungiDB:BD410DRAFT_835860"/>
<evidence type="ECO:0000313" key="2">
    <source>
        <dbReference type="EMBL" id="TDL27630.1"/>
    </source>
</evidence>
<proteinExistence type="predicted"/>
<dbReference type="STRING" id="50990.A0A4Y7QL46"/>
<dbReference type="OrthoDB" id="3177929at2759"/>
<dbReference type="Pfam" id="PF24016">
    <property type="entry name" value="DUF7330"/>
    <property type="match status" value="1"/>
</dbReference>
<name>A0A4Y7QL46_9AGAM</name>
<dbReference type="InterPro" id="IPR055754">
    <property type="entry name" value="DUF7330"/>
</dbReference>
<evidence type="ECO:0000313" key="3">
    <source>
        <dbReference type="Proteomes" id="UP000294933"/>
    </source>
</evidence>
<feature type="domain" description="DUF7330" evidence="1">
    <location>
        <begin position="44"/>
        <end position="134"/>
    </location>
</feature>
<evidence type="ECO:0000259" key="1">
    <source>
        <dbReference type="Pfam" id="PF24016"/>
    </source>
</evidence>
<accession>A0A4Y7QL46</accession>
<reference evidence="2 3" key="1">
    <citation type="submission" date="2018-06" db="EMBL/GenBank/DDBJ databases">
        <title>A transcriptomic atlas of mushroom development highlights an independent origin of complex multicellularity.</title>
        <authorList>
            <consortium name="DOE Joint Genome Institute"/>
            <person name="Krizsan K."/>
            <person name="Almasi E."/>
            <person name="Merenyi Z."/>
            <person name="Sahu N."/>
            <person name="Viragh M."/>
            <person name="Koszo T."/>
            <person name="Mondo S."/>
            <person name="Kiss B."/>
            <person name="Balint B."/>
            <person name="Kues U."/>
            <person name="Barry K."/>
            <person name="Hegedus J.C."/>
            <person name="Henrissat B."/>
            <person name="Johnson J."/>
            <person name="Lipzen A."/>
            <person name="Ohm R."/>
            <person name="Nagy I."/>
            <person name="Pangilinan J."/>
            <person name="Yan J."/>
            <person name="Xiong Y."/>
            <person name="Grigoriev I.V."/>
            <person name="Hibbett D.S."/>
            <person name="Nagy L.G."/>
        </authorList>
    </citation>
    <scope>NUCLEOTIDE SEQUENCE [LARGE SCALE GENOMIC DNA]</scope>
    <source>
        <strain evidence="2 3">SZMC22713</strain>
    </source>
</reference>
<dbReference type="EMBL" id="ML170159">
    <property type="protein sequence ID" value="TDL27630.1"/>
    <property type="molecule type" value="Genomic_DNA"/>
</dbReference>